<evidence type="ECO:0000256" key="5">
    <source>
        <dbReference type="ARBA" id="ARBA00022960"/>
    </source>
</evidence>
<proteinExistence type="predicted"/>
<evidence type="ECO:0000256" key="8">
    <source>
        <dbReference type="ARBA" id="ARBA00023136"/>
    </source>
</evidence>
<evidence type="ECO:0000256" key="10">
    <source>
        <dbReference type="SAM" id="Phobius"/>
    </source>
</evidence>
<feature type="domain" description="Penicillin-binding protein dimerisation" evidence="12">
    <location>
        <begin position="83"/>
        <end position="237"/>
    </location>
</feature>
<sequence length="625" mass="68980">MNKKYRISPNEDFVDPEETLAGSRGHVSTMEHPVSGSIFQIILLGIVFVLVFYFIFILRLSVVSGGDLRSAAIRNASLSYIVSPPRGTIFDRNGQTLAFNLPNFKLLLISRHASIKSLENGAGLRIAQILDISEAEVEADFNRISRESVVEIKKDISKEQAVQLGQLDIPGLVVVSEPERVYPHGSYFSHIIGYINNVSEKDLNRDSYYYLRDKIGRTGIEATYEAILRGEHGVINFSQEHVDPQKIVEEESGNSLVLNIDSTIQQDLFDSLEKALRSAGLHRGAAVIQNPNSGAVLGLVSFPTYDNNELQDSLTQDQVTRLFQDSNRPLFNRAIGGLYSPGSTIKPLYALAGLNEKTITPQTSITDLVGFITIPNQFDPNIVYTYRDWKIQGTVDLRKAIAQSSDIFFYSVGGGYGNIKGLGIDRITKYLRDFLADKALGIDLAGEQSGFVPDPTWKLATKGEPWFTGDTYNISIGQGDLLVTPLWLSTYTAAIANEGIIYRPEVVNKIVNKENETLELFEKEIIGQVDFDLADLRAVQEGMRQTATTGTSRLLANLPVPVAAKSGTAEVLKGKSSNSLITVYGPYQDPNFVLSVVIEGINQNQQGLATQVAYDFLTKYFAKNL</sequence>
<gene>
    <name evidence="13" type="ORF">COV31_00980</name>
</gene>
<evidence type="ECO:0000259" key="11">
    <source>
        <dbReference type="Pfam" id="PF00905"/>
    </source>
</evidence>
<evidence type="ECO:0000256" key="9">
    <source>
        <dbReference type="ARBA" id="ARBA00023316"/>
    </source>
</evidence>
<evidence type="ECO:0000256" key="1">
    <source>
        <dbReference type="ARBA" id="ARBA00004167"/>
    </source>
</evidence>
<evidence type="ECO:0000313" key="14">
    <source>
        <dbReference type="Proteomes" id="UP000230232"/>
    </source>
</evidence>
<evidence type="ECO:0000256" key="3">
    <source>
        <dbReference type="ARBA" id="ARBA00022475"/>
    </source>
</evidence>
<dbReference type="InterPro" id="IPR036138">
    <property type="entry name" value="PBP_dimer_sf"/>
</dbReference>
<dbReference type="GO" id="GO:0009252">
    <property type="term" value="P:peptidoglycan biosynthetic process"/>
    <property type="evidence" value="ECO:0007669"/>
    <property type="project" value="UniProtKB-KW"/>
</dbReference>
<protein>
    <recommendedName>
        <fullName evidence="15">Penicillin-binding protein 2</fullName>
    </recommendedName>
</protein>
<dbReference type="InterPro" id="IPR005311">
    <property type="entry name" value="PBP_dimer"/>
</dbReference>
<evidence type="ECO:0000256" key="4">
    <source>
        <dbReference type="ARBA" id="ARBA00022692"/>
    </source>
</evidence>
<comment type="subcellular location">
    <subcellularLocation>
        <location evidence="2">Cell membrane</location>
    </subcellularLocation>
    <subcellularLocation>
        <location evidence="1">Membrane</location>
        <topology evidence="1">Single-pass membrane protein</topology>
    </subcellularLocation>
</comment>
<dbReference type="Gene3D" id="3.40.710.10">
    <property type="entry name" value="DD-peptidase/beta-lactamase superfamily"/>
    <property type="match status" value="1"/>
</dbReference>
<keyword evidence="9" id="KW-0961">Cell wall biogenesis/degradation</keyword>
<feature type="domain" description="Penicillin-binding protein transpeptidase" evidence="11">
    <location>
        <begin position="284"/>
        <end position="617"/>
    </location>
</feature>
<keyword evidence="3" id="KW-1003">Cell membrane</keyword>
<comment type="caution">
    <text evidence="13">The sequence shown here is derived from an EMBL/GenBank/DDBJ whole genome shotgun (WGS) entry which is preliminary data.</text>
</comment>
<dbReference type="EMBL" id="PCXO01000005">
    <property type="protein sequence ID" value="PIR41431.1"/>
    <property type="molecule type" value="Genomic_DNA"/>
</dbReference>
<feature type="transmembrane region" description="Helical" evidence="10">
    <location>
        <begin position="38"/>
        <end position="60"/>
    </location>
</feature>
<dbReference type="InterPro" id="IPR001460">
    <property type="entry name" value="PCN-bd_Tpept"/>
</dbReference>
<reference evidence="13 14" key="1">
    <citation type="submission" date="2017-09" db="EMBL/GenBank/DDBJ databases">
        <title>Depth-based differentiation of microbial function through sediment-hosted aquifers and enrichment of novel symbionts in the deep terrestrial subsurface.</title>
        <authorList>
            <person name="Probst A.J."/>
            <person name="Ladd B."/>
            <person name="Jarett J.K."/>
            <person name="Geller-Mcgrath D.E."/>
            <person name="Sieber C.M."/>
            <person name="Emerson J.B."/>
            <person name="Anantharaman K."/>
            <person name="Thomas B.C."/>
            <person name="Malmstrom R."/>
            <person name="Stieglmeier M."/>
            <person name="Klingl A."/>
            <person name="Woyke T."/>
            <person name="Ryan C.M."/>
            <person name="Banfield J.F."/>
        </authorList>
    </citation>
    <scope>NUCLEOTIDE SEQUENCE [LARGE SCALE GENOMIC DNA]</scope>
    <source>
        <strain evidence="13">CG10_big_fil_rev_8_21_14_0_10_46_23</strain>
    </source>
</reference>
<organism evidence="13 14">
    <name type="scientific">Candidatus Yanofskybacteria bacterium CG10_big_fil_rev_8_21_14_0_10_46_23</name>
    <dbReference type="NCBI Taxonomy" id="1975098"/>
    <lineage>
        <taxon>Bacteria</taxon>
        <taxon>Candidatus Yanofskyibacteriota</taxon>
    </lineage>
</organism>
<evidence type="ECO:0000256" key="2">
    <source>
        <dbReference type="ARBA" id="ARBA00004236"/>
    </source>
</evidence>
<evidence type="ECO:0000313" key="13">
    <source>
        <dbReference type="EMBL" id="PIR41431.1"/>
    </source>
</evidence>
<evidence type="ECO:0000256" key="6">
    <source>
        <dbReference type="ARBA" id="ARBA00022984"/>
    </source>
</evidence>
<evidence type="ECO:0000259" key="12">
    <source>
        <dbReference type="Pfam" id="PF03717"/>
    </source>
</evidence>
<dbReference type="GO" id="GO:0008360">
    <property type="term" value="P:regulation of cell shape"/>
    <property type="evidence" value="ECO:0007669"/>
    <property type="project" value="UniProtKB-KW"/>
</dbReference>
<dbReference type="InterPro" id="IPR050515">
    <property type="entry name" value="Beta-lactam/transpept"/>
</dbReference>
<dbReference type="SUPFAM" id="SSF56519">
    <property type="entry name" value="Penicillin binding protein dimerisation domain"/>
    <property type="match status" value="1"/>
</dbReference>
<dbReference type="GO" id="GO:0071972">
    <property type="term" value="F:peptidoglycan L,D-transpeptidase activity"/>
    <property type="evidence" value="ECO:0007669"/>
    <property type="project" value="TreeGrafter"/>
</dbReference>
<dbReference type="GO" id="GO:0008658">
    <property type="term" value="F:penicillin binding"/>
    <property type="evidence" value="ECO:0007669"/>
    <property type="project" value="InterPro"/>
</dbReference>
<keyword evidence="6" id="KW-0573">Peptidoglycan synthesis</keyword>
<keyword evidence="7 10" id="KW-1133">Transmembrane helix</keyword>
<keyword evidence="5" id="KW-0133">Cell shape</keyword>
<dbReference type="PANTHER" id="PTHR30627:SF2">
    <property type="entry name" value="PEPTIDOGLYCAN D,D-TRANSPEPTIDASE MRDA"/>
    <property type="match status" value="1"/>
</dbReference>
<keyword evidence="4 10" id="KW-0812">Transmembrane</keyword>
<dbReference type="Proteomes" id="UP000230232">
    <property type="component" value="Unassembled WGS sequence"/>
</dbReference>
<dbReference type="GO" id="GO:0071555">
    <property type="term" value="P:cell wall organization"/>
    <property type="evidence" value="ECO:0007669"/>
    <property type="project" value="UniProtKB-KW"/>
</dbReference>
<dbReference type="GO" id="GO:0005886">
    <property type="term" value="C:plasma membrane"/>
    <property type="evidence" value="ECO:0007669"/>
    <property type="project" value="UniProtKB-SubCell"/>
</dbReference>
<dbReference type="Pfam" id="PF03717">
    <property type="entry name" value="PBP_dimer"/>
    <property type="match status" value="1"/>
</dbReference>
<evidence type="ECO:0000256" key="7">
    <source>
        <dbReference type="ARBA" id="ARBA00022989"/>
    </source>
</evidence>
<dbReference type="AlphaFoldDB" id="A0A2H0R4H7"/>
<accession>A0A2H0R4H7</accession>
<dbReference type="PANTHER" id="PTHR30627">
    <property type="entry name" value="PEPTIDOGLYCAN D,D-TRANSPEPTIDASE"/>
    <property type="match status" value="1"/>
</dbReference>
<dbReference type="Gene3D" id="3.90.1310.10">
    <property type="entry name" value="Penicillin-binding protein 2a (Domain 2)"/>
    <property type="match status" value="1"/>
</dbReference>
<dbReference type="InterPro" id="IPR012338">
    <property type="entry name" value="Beta-lactam/transpept-like"/>
</dbReference>
<evidence type="ECO:0008006" key="15">
    <source>
        <dbReference type="Google" id="ProtNLM"/>
    </source>
</evidence>
<dbReference type="SUPFAM" id="SSF56601">
    <property type="entry name" value="beta-lactamase/transpeptidase-like"/>
    <property type="match status" value="1"/>
</dbReference>
<dbReference type="Pfam" id="PF00905">
    <property type="entry name" value="Transpeptidase"/>
    <property type="match status" value="1"/>
</dbReference>
<keyword evidence="8 10" id="KW-0472">Membrane</keyword>
<name>A0A2H0R4H7_9BACT</name>